<dbReference type="AlphaFoldDB" id="A0A3S4FEX8"/>
<dbReference type="Pfam" id="PF07769">
    <property type="entry name" value="PsiF_repeat"/>
    <property type="match status" value="1"/>
</dbReference>
<gene>
    <name evidence="1" type="ORF">RHODGE_RHODGE_03803</name>
</gene>
<comment type="caution">
    <text evidence="1">The sequence shown here is derived from an EMBL/GenBank/DDBJ whole genome shotgun (WGS) entry which is preliminary data.</text>
</comment>
<proteinExistence type="predicted"/>
<sequence length="54" mass="5777">MGGPCVTGRNAPCWRVQNPERHAACWKEADAKGLRAAARRSFMTSCMTGAAKAP</sequence>
<dbReference type="InterPro" id="IPR011690">
    <property type="entry name" value="P_starv_induced_PsiF"/>
</dbReference>
<protein>
    <submittedName>
        <fullName evidence="1">Uncharacterized protein</fullName>
    </submittedName>
</protein>
<organism evidence="1 2">
    <name type="scientific">Rhodoplanes serenus</name>
    <dbReference type="NCBI Taxonomy" id="200615"/>
    <lineage>
        <taxon>Bacteria</taxon>
        <taxon>Pseudomonadati</taxon>
        <taxon>Pseudomonadota</taxon>
        <taxon>Alphaproteobacteria</taxon>
        <taxon>Hyphomicrobiales</taxon>
        <taxon>Nitrobacteraceae</taxon>
        <taxon>Rhodoplanes</taxon>
    </lineage>
</organism>
<name>A0A3S4FEX8_9BRAD</name>
<dbReference type="OrthoDB" id="7961422at2"/>
<evidence type="ECO:0000313" key="1">
    <source>
        <dbReference type="EMBL" id="VCU10602.1"/>
    </source>
</evidence>
<dbReference type="Proteomes" id="UP000289200">
    <property type="component" value="Unassembled WGS sequence"/>
</dbReference>
<keyword evidence="2" id="KW-1185">Reference proteome</keyword>
<accession>A0A3S4FEX8</accession>
<dbReference type="EMBL" id="UWOC01000174">
    <property type="protein sequence ID" value="VCU10602.1"/>
    <property type="molecule type" value="Genomic_DNA"/>
</dbReference>
<evidence type="ECO:0000313" key="2">
    <source>
        <dbReference type="Proteomes" id="UP000289200"/>
    </source>
</evidence>
<reference evidence="2" key="1">
    <citation type="submission" date="2018-10" db="EMBL/GenBank/DDBJ databases">
        <authorList>
            <person name="Peiro R."/>
            <person name="Begona"/>
            <person name="Cbmso G."/>
            <person name="Lopez M."/>
            <person name="Gonzalez S."/>
            <person name="Sacristan E."/>
            <person name="Castillo E."/>
        </authorList>
    </citation>
    <scope>NUCLEOTIDE SEQUENCE [LARGE SCALE GENOMIC DNA]</scope>
</reference>